<dbReference type="AlphaFoldDB" id="A0A3L6TFQ4"/>
<evidence type="ECO:0000313" key="2">
    <source>
        <dbReference type="Proteomes" id="UP000275267"/>
    </source>
</evidence>
<evidence type="ECO:0000313" key="1">
    <source>
        <dbReference type="EMBL" id="RLN39152.1"/>
    </source>
</evidence>
<name>A0A3L6TFQ4_PANMI</name>
<dbReference type="OrthoDB" id="667156at2759"/>
<dbReference type="InterPro" id="IPR036047">
    <property type="entry name" value="F-box-like_dom_sf"/>
</dbReference>
<protein>
    <recommendedName>
        <fullName evidence="3">F-box domain-containing protein</fullName>
    </recommendedName>
</protein>
<dbReference type="EMBL" id="PQIB02000001">
    <property type="protein sequence ID" value="RLN39152.1"/>
    <property type="molecule type" value="Genomic_DNA"/>
</dbReference>
<comment type="caution">
    <text evidence="1">The sequence shown here is derived from an EMBL/GenBank/DDBJ whole genome shotgun (WGS) entry which is preliminary data.</text>
</comment>
<sequence>MGHDARGGASSPWPKLPANALSEVAARLHDAGDFVRFRAACRPWHEAVPPARAPSFLPWIVEAYDSSTDTPRVLLRSPFSTRTRHLLPLPAIRGTSIQGSDASGGRVLAVGYPDEGRTAALINPFDGAAAASLPPGGFLCGHPSCVPASPAGRKWMCPARWGGT</sequence>
<reference evidence="2" key="1">
    <citation type="journal article" date="2019" name="Nat. Commun.">
        <title>The genome of broomcorn millet.</title>
        <authorList>
            <person name="Zou C."/>
            <person name="Miki D."/>
            <person name="Li D."/>
            <person name="Tang Q."/>
            <person name="Xiao L."/>
            <person name="Rajput S."/>
            <person name="Deng P."/>
            <person name="Jia W."/>
            <person name="Huang R."/>
            <person name="Zhang M."/>
            <person name="Sun Y."/>
            <person name="Hu J."/>
            <person name="Fu X."/>
            <person name="Schnable P.S."/>
            <person name="Li F."/>
            <person name="Zhang H."/>
            <person name="Feng B."/>
            <person name="Zhu X."/>
            <person name="Liu R."/>
            <person name="Schnable J.C."/>
            <person name="Zhu J.-K."/>
            <person name="Zhang H."/>
        </authorList>
    </citation>
    <scope>NUCLEOTIDE SEQUENCE [LARGE SCALE GENOMIC DNA]</scope>
</reference>
<dbReference type="PANTHER" id="PTHR33110:SF134">
    <property type="entry name" value="OS09G0565350 PROTEIN"/>
    <property type="match status" value="1"/>
</dbReference>
<accession>A0A3L6TFQ4</accession>
<evidence type="ECO:0008006" key="3">
    <source>
        <dbReference type="Google" id="ProtNLM"/>
    </source>
</evidence>
<dbReference type="PANTHER" id="PTHR33110">
    <property type="entry name" value="F-BOX/KELCH-REPEAT PROTEIN-RELATED"/>
    <property type="match status" value="1"/>
</dbReference>
<proteinExistence type="predicted"/>
<gene>
    <name evidence="1" type="ORF">C2845_PM01G12990</name>
</gene>
<dbReference type="Proteomes" id="UP000275267">
    <property type="component" value="Unassembled WGS sequence"/>
</dbReference>
<dbReference type="SUPFAM" id="SSF81383">
    <property type="entry name" value="F-box domain"/>
    <property type="match status" value="1"/>
</dbReference>
<organism evidence="1 2">
    <name type="scientific">Panicum miliaceum</name>
    <name type="common">Proso millet</name>
    <name type="synonym">Broomcorn millet</name>
    <dbReference type="NCBI Taxonomy" id="4540"/>
    <lineage>
        <taxon>Eukaryota</taxon>
        <taxon>Viridiplantae</taxon>
        <taxon>Streptophyta</taxon>
        <taxon>Embryophyta</taxon>
        <taxon>Tracheophyta</taxon>
        <taxon>Spermatophyta</taxon>
        <taxon>Magnoliopsida</taxon>
        <taxon>Liliopsida</taxon>
        <taxon>Poales</taxon>
        <taxon>Poaceae</taxon>
        <taxon>PACMAD clade</taxon>
        <taxon>Panicoideae</taxon>
        <taxon>Panicodae</taxon>
        <taxon>Paniceae</taxon>
        <taxon>Panicinae</taxon>
        <taxon>Panicum</taxon>
        <taxon>Panicum sect. Panicum</taxon>
    </lineage>
</organism>
<keyword evidence="2" id="KW-1185">Reference proteome</keyword>